<evidence type="ECO:0000313" key="4">
    <source>
        <dbReference type="Proteomes" id="UP000075502"/>
    </source>
</evidence>
<keyword evidence="1" id="KW-1133">Transmembrane helix</keyword>
<feature type="domain" description="Flavinylation-associated cytochrome" evidence="2">
    <location>
        <begin position="7"/>
        <end position="58"/>
    </location>
</feature>
<evidence type="ECO:0000313" key="3">
    <source>
        <dbReference type="EMBL" id="KYG06243.1"/>
    </source>
</evidence>
<keyword evidence="1" id="KW-0472">Membrane</keyword>
<reference evidence="3 4" key="1">
    <citation type="submission" date="2014-02" db="EMBL/GenBank/DDBJ databases">
        <title>The small core and large imbalanced accessory genome model reveals a collaborative survival strategy of Sorangium cellulosum strains in nature.</title>
        <authorList>
            <person name="Han K."/>
            <person name="Peng R."/>
            <person name="Blom J."/>
            <person name="Li Y.-Z."/>
        </authorList>
    </citation>
    <scope>NUCLEOTIDE SEQUENCE [LARGE SCALE GENOMIC DNA]</scope>
    <source>
        <strain evidence="3 4">So0007-03</strain>
    </source>
</reference>
<gene>
    <name evidence="3" type="ORF">BE21_35935</name>
</gene>
<name>A0A150TNE6_SORCE</name>
<evidence type="ECO:0000256" key="1">
    <source>
        <dbReference type="SAM" id="Phobius"/>
    </source>
</evidence>
<proteinExistence type="predicted"/>
<accession>A0A150TNE6</accession>
<feature type="transmembrane region" description="Helical" evidence="1">
    <location>
        <begin position="37"/>
        <end position="56"/>
    </location>
</feature>
<dbReference type="EMBL" id="JEME01001739">
    <property type="protein sequence ID" value="KYG06243.1"/>
    <property type="molecule type" value="Genomic_DNA"/>
</dbReference>
<protein>
    <recommendedName>
        <fullName evidence="2">Flavinylation-associated cytochrome domain-containing protein</fullName>
    </recommendedName>
</protein>
<dbReference type="InterPro" id="IPR025517">
    <property type="entry name" value="DUF4405"/>
</dbReference>
<sequence length="161" mass="17786">MKLNRIFVTPFLAFIFVSVGFSGVLMFFHLADGFTEVLHEVMGLTFVLFAFLHVAVNWKSMKSHFGKTNFFIAAAAVAVLSAGLIILERAQIPADLIIMEKVARAPISDSFRVLEIDHIKAATALNKKGIGLDGADTIEDIWLNNDSSPEEVVETLLYEAR</sequence>
<evidence type="ECO:0000259" key="2">
    <source>
        <dbReference type="Pfam" id="PF14358"/>
    </source>
</evidence>
<dbReference type="Proteomes" id="UP000075502">
    <property type="component" value="Unassembled WGS sequence"/>
</dbReference>
<dbReference type="Pfam" id="PF14358">
    <property type="entry name" value="DUF4405"/>
    <property type="match status" value="1"/>
</dbReference>
<keyword evidence="1" id="KW-0812">Transmembrane</keyword>
<feature type="transmembrane region" description="Helical" evidence="1">
    <location>
        <begin position="68"/>
        <end position="87"/>
    </location>
</feature>
<organism evidence="3 4">
    <name type="scientific">Sorangium cellulosum</name>
    <name type="common">Polyangium cellulosum</name>
    <dbReference type="NCBI Taxonomy" id="56"/>
    <lineage>
        <taxon>Bacteria</taxon>
        <taxon>Pseudomonadati</taxon>
        <taxon>Myxococcota</taxon>
        <taxon>Polyangia</taxon>
        <taxon>Polyangiales</taxon>
        <taxon>Polyangiaceae</taxon>
        <taxon>Sorangium</taxon>
    </lineage>
</organism>
<comment type="caution">
    <text evidence="3">The sequence shown here is derived from an EMBL/GenBank/DDBJ whole genome shotgun (WGS) entry which is preliminary data.</text>
</comment>
<dbReference type="AlphaFoldDB" id="A0A150TNE6"/>
<feature type="transmembrane region" description="Helical" evidence="1">
    <location>
        <begin position="7"/>
        <end position="31"/>
    </location>
</feature>